<proteinExistence type="inferred from homology"/>
<dbReference type="InterPro" id="IPR006968">
    <property type="entry name" value="RUS_fam"/>
</dbReference>
<evidence type="ECO:0000256" key="4">
    <source>
        <dbReference type="ARBA" id="ARBA00022989"/>
    </source>
</evidence>
<comment type="similarity">
    <text evidence="2">Belongs to the RUS1 family.</text>
</comment>
<dbReference type="InParanoid" id="K1RDB8"/>
<evidence type="ECO:0000256" key="2">
    <source>
        <dbReference type="ARBA" id="ARBA00007558"/>
    </source>
</evidence>
<evidence type="ECO:0000313" key="8">
    <source>
        <dbReference type="EMBL" id="EKC39300.1"/>
    </source>
</evidence>
<dbReference type="AlphaFoldDB" id="K1RDB8"/>
<dbReference type="Pfam" id="PF24160">
    <property type="entry name" value="UVB_sens_C"/>
    <property type="match status" value="1"/>
</dbReference>
<dbReference type="InterPro" id="IPR055412">
    <property type="entry name" value="UVB_sens_C"/>
</dbReference>
<keyword evidence="5" id="KW-0472">Membrane</keyword>
<reference evidence="8" key="1">
    <citation type="journal article" date="2012" name="Nature">
        <title>The oyster genome reveals stress adaptation and complexity of shell formation.</title>
        <authorList>
            <person name="Zhang G."/>
            <person name="Fang X."/>
            <person name="Guo X."/>
            <person name="Li L."/>
            <person name="Luo R."/>
            <person name="Xu F."/>
            <person name="Yang P."/>
            <person name="Zhang L."/>
            <person name="Wang X."/>
            <person name="Qi H."/>
            <person name="Xiong Z."/>
            <person name="Que H."/>
            <person name="Xie Y."/>
            <person name="Holland P.W."/>
            <person name="Paps J."/>
            <person name="Zhu Y."/>
            <person name="Wu F."/>
            <person name="Chen Y."/>
            <person name="Wang J."/>
            <person name="Peng C."/>
            <person name="Meng J."/>
            <person name="Yang L."/>
            <person name="Liu J."/>
            <person name="Wen B."/>
            <person name="Zhang N."/>
            <person name="Huang Z."/>
            <person name="Zhu Q."/>
            <person name="Feng Y."/>
            <person name="Mount A."/>
            <person name="Hedgecock D."/>
            <person name="Xu Z."/>
            <person name="Liu Y."/>
            <person name="Domazet-Loso T."/>
            <person name="Du Y."/>
            <person name="Sun X."/>
            <person name="Zhang S."/>
            <person name="Liu B."/>
            <person name="Cheng P."/>
            <person name="Jiang X."/>
            <person name="Li J."/>
            <person name="Fan D."/>
            <person name="Wang W."/>
            <person name="Fu W."/>
            <person name="Wang T."/>
            <person name="Wang B."/>
            <person name="Zhang J."/>
            <person name="Peng Z."/>
            <person name="Li Y."/>
            <person name="Li N."/>
            <person name="Wang J."/>
            <person name="Chen M."/>
            <person name="He Y."/>
            <person name="Tan F."/>
            <person name="Song X."/>
            <person name="Zheng Q."/>
            <person name="Huang R."/>
            <person name="Yang H."/>
            <person name="Du X."/>
            <person name="Chen L."/>
            <person name="Yang M."/>
            <person name="Gaffney P.M."/>
            <person name="Wang S."/>
            <person name="Luo L."/>
            <person name="She Z."/>
            <person name="Ming Y."/>
            <person name="Huang W."/>
            <person name="Zhang S."/>
            <person name="Huang B."/>
            <person name="Zhang Y."/>
            <person name="Qu T."/>
            <person name="Ni P."/>
            <person name="Miao G."/>
            <person name="Wang J."/>
            <person name="Wang Q."/>
            <person name="Steinberg C.E."/>
            <person name="Wang H."/>
            <person name="Li N."/>
            <person name="Qian L."/>
            <person name="Zhang G."/>
            <person name="Li Y."/>
            <person name="Yang H."/>
            <person name="Liu X."/>
            <person name="Wang J."/>
            <person name="Yin Y."/>
            <person name="Wang J."/>
        </authorList>
    </citation>
    <scope>NUCLEOTIDE SEQUENCE [LARGE SCALE GENOMIC DNA]</scope>
    <source>
        <strain evidence="8">05x7-T-G4-1.051#20</strain>
    </source>
</reference>
<evidence type="ECO:0000259" key="7">
    <source>
        <dbReference type="Pfam" id="PF24160"/>
    </source>
</evidence>
<dbReference type="InterPro" id="IPR054549">
    <property type="entry name" value="UVB_sens_RUS_dom"/>
</dbReference>
<comment type="subcellular location">
    <subcellularLocation>
        <location evidence="1">Membrane</location>
    </subcellularLocation>
</comment>
<keyword evidence="4" id="KW-1133">Transmembrane helix</keyword>
<evidence type="ECO:0000256" key="5">
    <source>
        <dbReference type="ARBA" id="ARBA00023136"/>
    </source>
</evidence>
<evidence type="ECO:0000256" key="3">
    <source>
        <dbReference type="ARBA" id="ARBA00022692"/>
    </source>
</evidence>
<sequence length="444" mass="49261">MVCKEVYGSTNVLKKYVKTEKDKLKTVDLSPKWTSLSQFFTVVFLPQGYPESVSSDYLQYQIWDTIQAFASSITGTLAAQALLKGVGVGDESATVMAATLTWILKDGTGMIGRILFAWMQGTNLDCDAKRWRLFADILNDMAIFMEILAPYFKAYFTPIVCTAGVCKSIVGVAGGATRAALTQHQARRNNMADVSAKDGSQETLVNLAALVCSLTLVPLVTGKDVLIWSLFLLFTLLHLFANYSAVTSVVMETLNQARLHILVHHYLQTGEVLSLQEVNYKEPVLWKTRRKLNVHLGTSIGKVFSRASILEESIALYKDSNYLLDINLQTGCVSIILSPLSTTMDHLTSCFQAEVIDYVYDNMYKPTAKSEDLGNIRSALNEGDTLSATAASYNYAAVHLEKFQRGLTEKGWLCEPLLLGPDEWRAEWDSAGTLDKKDRKSSYN</sequence>
<feature type="domain" description="Root UVB sensitive protein C-terminal" evidence="7">
    <location>
        <begin position="271"/>
        <end position="428"/>
    </location>
</feature>
<dbReference type="FunCoup" id="K1RDB8">
    <property type="interactions" value="625"/>
</dbReference>
<evidence type="ECO:0000256" key="1">
    <source>
        <dbReference type="ARBA" id="ARBA00004370"/>
    </source>
</evidence>
<protein>
    <submittedName>
        <fullName evidence="8">UPF0420 protein C16orf58-like protein</fullName>
    </submittedName>
</protein>
<dbReference type="PANTHER" id="PTHR12770:SF31">
    <property type="entry name" value="RUS FAMILY MEMBER 1"/>
    <property type="match status" value="1"/>
</dbReference>
<name>K1RDB8_MAGGI</name>
<gene>
    <name evidence="8" type="ORF">CGI_10024468</name>
</gene>
<dbReference type="GO" id="GO:0016020">
    <property type="term" value="C:membrane"/>
    <property type="evidence" value="ECO:0007669"/>
    <property type="project" value="UniProtKB-SubCell"/>
</dbReference>
<dbReference type="HOGENOM" id="CLU_015325_0_3_1"/>
<dbReference type="Pfam" id="PF04884">
    <property type="entry name" value="UVB_sens_prot"/>
    <property type="match status" value="1"/>
</dbReference>
<organism evidence="8">
    <name type="scientific">Magallana gigas</name>
    <name type="common">Pacific oyster</name>
    <name type="synonym">Crassostrea gigas</name>
    <dbReference type="NCBI Taxonomy" id="29159"/>
    <lineage>
        <taxon>Eukaryota</taxon>
        <taxon>Metazoa</taxon>
        <taxon>Spiralia</taxon>
        <taxon>Lophotrochozoa</taxon>
        <taxon>Mollusca</taxon>
        <taxon>Bivalvia</taxon>
        <taxon>Autobranchia</taxon>
        <taxon>Pteriomorphia</taxon>
        <taxon>Ostreida</taxon>
        <taxon>Ostreoidea</taxon>
        <taxon>Ostreidae</taxon>
        <taxon>Magallana</taxon>
    </lineage>
</organism>
<dbReference type="PANTHER" id="PTHR12770">
    <property type="entry name" value="RUS1 FAMILY PROTEIN C16ORF58"/>
    <property type="match status" value="1"/>
</dbReference>
<accession>K1RDB8</accession>
<feature type="domain" description="Protein root UVB sensitive/RUS" evidence="6">
    <location>
        <begin position="32"/>
        <end position="269"/>
    </location>
</feature>
<dbReference type="EMBL" id="JH816734">
    <property type="protein sequence ID" value="EKC39300.1"/>
    <property type="molecule type" value="Genomic_DNA"/>
</dbReference>
<evidence type="ECO:0000259" key="6">
    <source>
        <dbReference type="Pfam" id="PF04884"/>
    </source>
</evidence>
<keyword evidence="3" id="KW-0812">Transmembrane</keyword>